<dbReference type="RefSeq" id="WP_113695636.1">
    <property type="nucleotide sequence ID" value="NZ_CP015163.1"/>
</dbReference>
<dbReference type="AlphaFoldDB" id="A0A344LEV0"/>
<proteinExistence type="predicted"/>
<evidence type="ECO:0000313" key="2">
    <source>
        <dbReference type="EMBL" id="AXB46574.1"/>
    </source>
</evidence>
<dbReference type="OrthoDB" id="3695377at2"/>
<dbReference type="KEGG" id="aab:A4R43_32405"/>
<name>A0A344LEV0_9PSEU</name>
<keyword evidence="3" id="KW-1185">Reference proteome</keyword>
<gene>
    <name evidence="2" type="ORF">A4R43_32405</name>
</gene>
<dbReference type="EMBL" id="CP015163">
    <property type="protein sequence ID" value="AXB46574.1"/>
    <property type="molecule type" value="Genomic_DNA"/>
</dbReference>
<evidence type="ECO:0000256" key="1">
    <source>
        <dbReference type="SAM" id="MobiDB-lite"/>
    </source>
</evidence>
<feature type="region of interest" description="Disordered" evidence="1">
    <location>
        <begin position="26"/>
        <end position="52"/>
    </location>
</feature>
<evidence type="ECO:0008006" key="4">
    <source>
        <dbReference type="Google" id="ProtNLM"/>
    </source>
</evidence>
<reference evidence="2 3" key="1">
    <citation type="submission" date="2016-04" db="EMBL/GenBank/DDBJ databases">
        <title>Complete genome sequence and analysis of deep-sea sediment isolate, Amycolatopsis sp. WP1.</title>
        <authorList>
            <person name="Wang H."/>
            <person name="Chen S."/>
            <person name="Wu Q."/>
        </authorList>
    </citation>
    <scope>NUCLEOTIDE SEQUENCE [LARGE SCALE GENOMIC DNA]</scope>
    <source>
        <strain evidence="2 3">WP1</strain>
    </source>
</reference>
<evidence type="ECO:0000313" key="3">
    <source>
        <dbReference type="Proteomes" id="UP000250434"/>
    </source>
</evidence>
<dbReference type="Pfam" id="PF12079">
    <property type="entry name" value="DUF3558"/>
    <property type="match status" value="1"/>
</dbReference>
<dbReference type="Proteomes" id="UP000250434">
    <property type="component" value="Chromosome"/>
</dbReference>
<accession>A0A344LEV0</accession>
<sequence length="205" mass="21159">MRRGIALAALLVVIAGCGMEPGKPILAPGSMTPTSSAAEPQLPTAGAPKVESPLDTGRFELAPCDSLTEEQLAGLFGATPTGEVKNAAGPTCTWRRDGVNPHVTVTFLKTTELGISNFYLGKDKGGLFRVLSPAGGYPAVAWGVTAAGVDGDWEHGRCHVAVGVTDRQVVDIVVGQSDDKIGKKDPCEDAHGIAEMVIGNIKGAQ</sequence>
<organism evidence="2 3">
    <name type="scientific">Amycolatopsis albispora</name>
    <dbReference type="NCBI Taxonomy" id="1804986"/>
    <lineage>
        <taxon>Bacteria</taxon>
        <taxon>Bacillati</taxon>
        <taxon>Actinomycetota</taxon>
        <taxon>Actinomycetes</taxon>
        <taxon>Pseudonocardiales</taxon>
        <taxon>Pseudonocardiaceae</taxon>
        <taxon>Amycolatopsis</taxon>
    </lineage>
</organism>
<dbReference type="InterPro" id="IPR024520">
    <property type="entry name" value="DUF3558"/>
</dbReference>
<protein>
    <recommendedName>
        <fullName evidence="4">DUF3558 domain-containing protein</fullName>
    </recommendedName>
</protein>
<dbReference type="PROSITE" id="PS51257">
    <property type="entry name" value="PROKAR_LIPOPROTEIN"/>
    <property type="match status" value="1"/>
</dbReference>